<feature type="compositionally biased region" description="Basic and acidic residues" evidence="1">
    <location>
        <begin position="218"/>
        <end position="235"/>
    </location>
</feature>
<dbReference type="VEuPathDB" id="FungiDB:ZTRI_16.76"/>
<evidence type="ECO:0000256" key="1">
    <source>
        <dbReference type="SAM" id="MobiDB-lite"/>
    </source>
</evidence>
<dbReference type="GeneID" id="13399923"/>
<evidence type="ECO:0000313" key="2">
    <source>
        <dbReference type="EMBL" id="EGP82244.1"/>
    </source>
</evidence>
<reference evidence="2 3" key="1">
    <citation type="journal article" date="2011" name="PLoS Genet.">
        <title>Finished genome of the fungal wheat pathogen Mycosphaerella graminicola reveals dispensome structure, chromosome plasticity, and stealth pathogenesis.</title>
        <authorList>
            <person name="Goodwin S.B."/>
            <person name="Ben M'barek S."/>
            <person name="Dhillon B."/>
            <person name="Wittenberg A.H.J."/>
            <person name="Crane C.F."/>
            <person name="Hane J.K."/>
            <person name="Foster A.J."/>
            <person name="Van der Lee T.A.J."/>
            <person name="Grimwood J."/>
            <person name="Aerts A."/>
            <person name="Antoniw J."/>
            <person name="Bailey A."/>
            <person name="Bluhm B."/>
            <person name="Bowler J."/>
            <person name="Bristow J."/>
            <person name="van der Burgt A."/>
            <person name="Canto-Canche B."/>
            <person name="Churchill A.C.L."/>
            <person name="Conde-Ferraez L."/>
            <person name="Cools H.J."/>
            <person name="Coutinho P.M."/>
            <person name="Csukai M."/>
            <person name="Dehal P."/>
            <person name="De Wit P."/>
            <person name="Donzelli B."/>
            <person name="van de Geest H.C."/>
            <person name="van Ham R.C.H.J."/>
            <person name="Hammond-Kosack K.E."/>
            <person name="Henrissat B."/>
            <person name="Kilian A."/>
            <person name="Kobayashi A.K."/>
            <person name="Koopmann E."/>
            <person name="Kourmpetis Y."/>
            <person name="Kuzniar A."/>
            <person name="Lindquist E."/>
            <person name="Lombard V."/>
            <person name="Maliepaard C."/>
            <person name="Martins N."/>
            <person name="Mehrabi R."/>
            <person name="Nap J.P.H."/>
            <person name="Ponomarenko A."/>
            <person name="Rudd J.J."/>
            <person name="Salamov A."/>
            <person name="Schmutz J."/>
            <person name="Schouten H.J."/>
            <person name="Shapiro H."/>
            <person name="Stergiopoulos I."/>
            <person name="Torriani S.F.F."/>
            <person name="Tu H."/>
            <person name="de Vries R.P."/>
            <person name="Waalwijk C."/>
            <person name="Ware S.B."/>
            <person name="Wiebenga A."/>
            <person name="Zwiers L.-H."/>
            <person name="Oliver R.P."/>
            <person name="Grigoriev I.V."/>
            <person name="Kema G.H.J."/>
        </authorList>
    </citation>
    <scope>NUCLEOTIDE SEQUENCE [LARGE SCALE GENOMIC DNA]</scope>
    <source>
        <strain evidence="3">CBS 115943 / IPO323</strain>
    </source>
</reference>
<feature type="region of interest" description="Disordered" evidence="1">
    <location>
        <begin position="407"/>
        <end position="436"/>
    </location>
</feature>
<feature type="region of interest" description="Disordered" evidence="1">
    <location>
        <begin position="117"/>
        <end position="173"/>
    </location>
</feature>
<proteinExistence type="predicted"/>
<organism evidence="2 3">
    <name type="scientific">Zymoseptoria tritici (strain CBS 115943 / IPO323)</name>
    <name type="common">Speckled leaf blotch fungus</name>
    <name type="synonym">Septoria tritici</name>
    <dbReference type="NCBI Taxonomy" id="336722"/>
    <lineage>
        <taxon>Eukaryota</taxon>
        <taxon>Fungi</taxon>
        <taxon>Dikarya</taxon>
        <taxon>Ascomycota</taxon>
        <taxon>Pezizomycotina</taxon>
        <taxon>Dothideomycetes</taxon>
        <taxon>Dothideomycetidae</taxon>
        <taxon>Mycosphaerellales</taxon>
        <taxon>Mycosphaerellaceae</taxon>
        <taxon>Zymoseptoria</taxon>
    </lineage>
</organism>
<dbReference type="Proteomes" id="UP000008062">
    <property type="component" value="Chromosome 16"/>
</dbReference>
<feature type="region of interest" description="Disordered" evidence="1">
    <location>
        <begin position="205"/>
        <end position="251"/>
    </location>
</feature>
<protein>
    <submittedName>
        <fullName evidence="2">Uncharacterized protein</fullName>
    </submittedName>
</protein>
<evidence type="ECO:0000313" key="3">
    <source>
        <dbReference type="Proteomes" id="UP000008062"/>
    </source>
</evidence>
<dbReference type="HOGENOM" id="CLU_628830_0_0_1"/>
<name>F9XRA2_ZYMTI</name>
<dbReference type="InParanoid" id="F9XRA2"/>
<keyword evidence="3" id="KW-1185">Reference proteome</keyword>
<dbReference type="AlphaFoldDB" id="F9XRA2"/>
<dbReference type="RefSeq" id="XP_003847268.1">
    <property type="nucleotide sequence ID" value="XM_003847220.1"/>
</dbReference>
<sequence length="436" mass="49031">MRPSPKFSRRTSTNDSALGRKKCGHEFKAYGSSTPFQLEAARSADSRKMSRPRYTHFLYRGLLLRPGRSLCIALVICIHLRRGHGLALTNHDHENTGVEFSRQLCYTDDNTTASCEHETSGDCAVGGRDSSQRPDRPWAPRTTSQGTGNTGSTDADTDVVIKGKENRRRRTPSGLRTGHFWLRWAGRTGIWLWRGMDTDKIKWESAAQQARARTHRKQERDEQRRIQQERREATPKRHPRHTQASNAEVSFFKSAQPYDSLPGRTTSVTGVAAIEQYLIEQPRPLSFTGITAAPLDGLLPRCFTSPEHERLRSFCTDSVHPSDAPDDPQIKTPLNRMPAEFGSSLPDSIADLHEIDTQRGFTCSFSELGTSSTDSETAFGRRRVHELPVPILPTTTTVNDFTRAIKAQRTKTTPKTGMVDPSTHPRHYRGLQVSER</sequence>
<gene>
    <name evidence="2" type="ORF">MYCGRDRAFT_97759</name>
</gene>
<accession>F9XRA2</accession>
<feature type="compositionally biased region" description="Low complexity" evidence="1">
    <location>
        <begin position="142"/>
        <end position="153"/>
    </location>
</feature>
<dbReference type="EMBL" id="CM001211">
    <property type="protein sequence ID" value="EGP82244.1"/>
    <property type="molecule type" value="Genomic_DNA"/>
</dbReference>
<dbReference type="KEGG" id="ztr:MYCGRDRAFT_97759"/>